<dbReference type="Gene3D" id="1.10.1740.10">
    <property type="match status" value="1"/>
</dbReference>
<feature type="domain" description="RNA polymerase sigma-70 region 2" evidence="5">
    <location>
        <begin position="34"/>
        <end position="96"/>
    </location>
</feature>
<dbReference type="AlphaFoldDB" id="A0A1T5N649"/>
<name>A0A1T5N649_9BACT</name>
<proteinExistence type="inferred from homology"/>
<evidence type="ECO:0000256" key="4">
    <source>
        <dbReference type="ARBA" id="ARBA00023163"/>
    </source>
</evidence>
<dbReference type="EMBL" id="FUZZ01000001">
    <property type="protein sequence ID" value="SKC95961.1"/>
    <property type="molecule type" value="Genomic_DNA"/>
</dbReference>
<dbReference type="PANTHER" id="PTHR43133:SF46">
    <property type="entry name" value="RNA POLYMERASE SIGMA-70 FACTOR ECF SUBFAMILY"/>
    <property type="match status" value="1"/>
</dbReference>
<dbReference type="NCBIfam" id="TIGR02937">
    <property type="entry name" value="sigma70-ECF"/>
    <property type="match status" value="1"/>
</dbReference>
<comment type="similarity">
    <text evidence="1">Belongs to the sigma-70 factor family. ECF subfamily.</text>
</comment>
<dbReference type="NCBIfam" id="TIGR02985">
    <property type="entry name" value="Sig70_bacteroi1"/>
    <property type="match status" value="1"/>
</dbReference>
<dbReference type="PANTHER" id="PTHR43133">
    <property type="entry name" value="RNA POLYMERASE ECF-TYPE SIGMA FACTO"/>
    <property type="match status" value="1"/>
</dbReference>
<dbReference type="Proteomes" id="UP000190166">
    <property type="component" value="Unassembled WGS sequence"/>
</dbReference>
<sequence>MELIKSFERSQPYGEAELLQRLAVADEAAFSVVFREYYAVLCAFAQKIIREAADPEDLVNEVFLKLWNRRQVFEDIRHLKDFLYKSTRNACFDTIKGSIHSKERQAVFLGTQAEWETAADLEMIRLEVFNELHHEINQLPEQCGKIIRMGYIDGLKNDEIARELGLSVQTVKNQKSRGVMLLKRRLPPEVFVLLLLISAHS</sequence>
<dbReference type="Pfam" id="PF04542">
    <property type="entry name" value="Sigma70_r2"/>
    <property type="match status" value="1"/>
</dbReference>
<dbReference type="InterPro" id="IPR014327">
    <property type="entry name" value="RNA_pol_sigma70_bacteroid"/>
</dbReference>
<dbReference type="InterPro" id="IPR013249">
    <property type="entry name" value="RNA_pol_sigma70_r4_t2"/>
</dbReference>
<evidence type="ECO:0000259" key="6">
    <source>
        <dbReference type="Pfam" id="PF08281"/>
    </source>
</evidence>
<keyword evidence="8" id="KW-1185">Reference proteome</keyword>
<dbReference type="Pfam" id="PF08281">
    <property type="entry name" value="Sigma70_r4_2"/>
    <property type="match status" value="1"/>
</dbReference>
<evidence type="ECO:0000313" key="7">
    <source>
        <dbReference type="EMBL" id="SKC95961.1"/>
    </source>
</evidence>
<dbReference type="GO" id="GO:0006352">
    <property type="term" value="P:DNA-templated transcription initiation"/>
    <property type="evidence" value="ECO:0007669"/>
    <property type="project" value="InterPro"/>
</dbReference>
<keyword evidence="2" id="KW-0805">Transcription regulation</keyword>
<dbReference type="GO" id="GO:0016987">
    <property type="term" value="F:sigma factor activity"/>
    <property type="evidence" value="ECO:0007669"/>
    <property type="project" value="UniProtKB-KW"/>
</dbReference>
<evidence type="ECO:0000256" key="3">
    <source>
        <dbReference type="ARBA" id="ARBA00023082"/>
    </source>
</evidence>
<feature type="domain" description="RNA polymerase sigma factor 70 region 4 type 2" evidence="6">
    <location>
        <begin position="130"/>
        <end position="180"/>
    </location>
</feature>
<dbReference type="SUPFAM" id="SSF88659">
    <property type="entry name" value="Sigma3 and sigma4 domains of RNA polymerase sigma factors"/>
    <property type="match status" value="1"/>
</dbReference>
<dbReference type="STRING" id="393003.SAMN05660461_0571"/>
<dbReference type="RefSeq" id="WP_079467898.1">
    <property type="nucleotide sequence ID" value="NZ_FUZZ01000001.1"/>
</dbReference>
<dbReference type="InterPro" id="IPR036388">
    <property type="entry name" value="WH-like_DNA-bd_sf"/>
</dbReference>
<dbReference type="GO" id="GO:0003677">
    <property type="term" value="F:DNA binding"/>
    <property type="evidence" value="ECO:0007669"/>
    <property type="project" value="InterPro"/>
</dbReference>
<dbReference type="InterPro" id="IPR013324">
    <property type="entry name" value="RNA_pol_sigma_r3/r4-like"/>
</dbReference>
<accession>A0A1T5N649</accession>
<dbReference type="SUPFAM" id="SSF88946">
    <property type="entry name" value="Sigma2 domain of RNA polymerase sigma factors"/>
    <property type="match status" value="1"/>
</dbReference>
<dbReference type="InterPro" id="IPR014284">
    <property type="entry name" value="RNA_pol_sigma-70_dom"/>
</dbReference>
<evidence type="ECO:0000256" key="1">
    <source>
        <dbReference type="ARBA" id="ARBA00010641"/>
    </source>
</evidence>
<protein>
    <submittedName>
        <fullName evidence="7">RNA polymerase sigma-70 factor, ECF subfamily</fullName>
    </submittedName>
</protein>
<evidence type="ECO:0000256" key="2">
    <source>
        <dbReference type="ARBA" id="ARBA00023015"/>
    </source>
</evidence>
<keyword evidence="3" id="KW-0731">Sigma factor</keyword>
<keyword evidence="4" id="KW-0804">Transcription</keyword>
<reference evidence="7 8" key="1">
    <citation type="submission" date="2017-02" db="EMBL/GenBank/DDBJ databases">
        <authorList>
            <person name="Peterson S.W."/>
        </authorList>
    </citation>
    <scope>NUCLEOTIDE SEQUENCE [LARGE SCALE GENOMIC DNA]</scope>
    <source>
        <strain evidence="7 8">DSM 18108</strain>
    </source>
</reference>
<dbReference type="InterPro" id="IPR007627">
    <property type="entry name" value="RNA_pol_sigma70_r2"/>
</dbReference>
<dbReference type="Gene3D" id="1.10.10.10">
    <property type="entry name" value="Winged helix-like DNA-binding domain superfamily/Winged helix DNA-binding domain"/>
    <property type="match status" value="1"/>
</dbReference>
<evidence type="ECO:0000313" key="8">
    <source>
        <dbReference type="Proteomes" id="UP000190166"/>
    </source>
</evidence>
<gene>
    <name evidence="7" type="ORF">SAMN05660461_0571</name>
</gene>
<evidence type="ECO:0000259" key="5">
    <source>
        <dbReference type="Pfam" id="PF04542"/>
    </source>
</evidence>
<dbReference type="InterPro" id="IPR013325">
    <property type="entry name" value="RNA_pol_sigma_r2"/>
</dbReference>
<organism evidence="7 8">
    <name type="scientific">Chitinophaga ginsengisegetis</name>
    <dbReference type="NCBI Taxonomy" id="393003"/>
    <lineage>
        <taxon>Bacteria</taxon>
        <taxon>Pseudomonadati</taxon>
        <taxon>Bacteroidota</taxon>
        <taxon>Chitinophagia</taxon>
        <taxon>Chitinophagales</taxon>
        <taxon>Chitinophagaceae</taxon>
        <taxon>Chitinophaga</taxon>
    </lineage>
</organism>
<dbReference type="InterPro" id="IPR039425">
    <property type="entry name" value="RNA_pol_sigma-70-like"/>
</dbReference>